<evidence type="ECO:0000259" key="11">
    <source>
        <dbReference type="Pfam" id="PF02602"/>
    </source>
</evidence>
<dbReference type="GO" id="GO:0032259">
    <property type="term" value="P:methylation"/>
    <property type="evidence" value="ECO:0007669"/>
    <property type="project" value="UniProtKB-KW"/>
</dbReference>
<dbReference type="InterPro" id="IPR036108">
    <property type="entry name" value="4pyrrol_syn_uPrphyn_synt_sf"/>
</dbReference>
<dbReference type="AlphaFoldDB" id="A0A0A2TD18"/>
<dbReference type="STRING" id="1385514.N782_05135"/>
<evidence type="ECO:0000313" key="12">
    <source>
        <dbReference type="EMBL" id="KGP73424.1"/>
    </source>
</evidence>
<dbReference type="NCBIfam" id="TIGR01469">
    <property type="entry name" value="cobA_cysG_Cterm"/>
    <property type="match status" value="1"/>
</dbReference>
<dbReference type="SUPFAM" id="SSF53790">
    <property type="entry name" value="Tetrapyrrole methylase"/>
    <property type="match status" value="1"/>
</dbReference>
<comment type="similarity">
    <text evidence="1 9">Belongs to the precorrin methyltransferase family.</text>
</comment>
<dbReference type="NCBIfam" id="NF004790">
    <property type="entry name" value="PRK06136.1"/>
    <property type="match status" value="1"/>
</dbReference>
<keyword evidence="6" id="KW-0949">S-adenosyl-L-methionine</keyword>
<dbReference type="OrthoDB" id="9815856at2"/>
<dbReference type="GO" id="GO:0019354">
    <property type="term" value="P:siroheme biosynthetic process"/>
    <property type="evidence" value="ECO:0007669"/>
    <property type="project" value="InterPro"/>
</dbReference>
<dbReference type="Proteomes" id="UP000030147">
    <property type="component" value="Unassembled WGS sequence"/>
</dbReference>
<dbReference type="EC" id="2.1.1.107" evidence="2"/>
<dbReference type="FunFam" id="3.40.1010.10:FF:000001">
    <property type="entry name" value="Siroheme synthase"/>
    <property type="match status" value="1"/>
</dbReference>
<evidence type="ECO:0000259" key="10">
    <source>
        <dbReference type="Pfam" id="PF00590"/>
    </source>
</evidence>
<proteinExistence type="inferred from homology"/>
<dbReference type="InterPro" id="IPR000878">
    <property type="entry name" value="4pyrrol_Mease"/>
</dbReference>
<dbReference type="Gene3D" id="3.30.950.10">
    <property type="entry name" value="Methyltransferase, Cobalt-precorrin-4 Transmethylase, Domain 2"/>
    <property type="match status" value="1"/>
</dbReference>
<evidence type="ECO:0000256" key="6">
    <source>
        <dbReference type="ARBA" id="ARBA00022691"/>
    </source>
</evidence>
<dbReference type="RefSeq" id="WP_036817682.1">
    <property type="nucleotide sequence ID" value="NZ_AVBF01000013.1"/>
</dbReference>
<evidence type="ECO:0000256" key="8">
    <source>
        <dbReference type="ARBA" id="ARBA00079776"/>
    </source>
</evidence>
<keyword evidence="4 9" id="KW-0489">Methyltransferase</keyword>
<dbReference type="PROSITE" id="PS00839">
    <property type="entry name" value="SUMT_1"/>
    <property type="match status" value="1"/>
</dbReference>
<keyword evidence="5 9" id="KW-0808">Transferase</keyword>
<name>A0A0A2TD18_9BACI</name>
<keyword evidence="7" id="KW-0627">Porphyrin biosynthesis</keyword>
<keyword evidence="13" id="KW-1185">Reference proteome</keyword>
<evidence type="ECO:0000256" key="7">
    <source>
        <dbReference type="ARBA" id="ARBA00023244"/>
    </source>
</evidence>
<dbReference type="GO" id="GO:0004852">
    <property type="term" value="F:uroporphyrinogen-III synthase activity"/>
    <property type="evidence" value="ECO:0007669"/>
    <property type="project" value="InterPro"/>
</dbReference>
<gene>
    <name evidence="12" type="ORF">N782_05135</name>
</gene>
<reference evidence="12 13" key="1">
    <citation type="journal article" date="2015" name="Stand. Genomic Sci.">
        <title>High quality draft genome sequence of the moderately halophilic bacterium Pontibacillus yanchengensis Y32(T) and comparison among Pontibacillus genomes.</title>
        <authorList>
            <person name="Huang J."/>
            <person name="Qiao Z.X."/>
            <person name="Tang J.W."/>
            <person name="Wang G."/>
        </authorList>
    </citation>
    <scope>NUCLEOTIDE SEQUENCE [LARGE SCALE GENOMIC DNA]</scope>
    <source>
        <strain evidence="12 13">Y32</strain>
    </source>
</reference>
<evidence type="ECO:0000256" key="4">
    <source>
        <dbReference type="ARBA" id="ARBA00022603"/>
    </source>
</evidence>
<dbReference type="SUPFAM" id="SSF69618">
    <property type="entry name" value="HemD-like"/>
    <property type="match status" value="1"/>
</dbReference>
<evidence type="ECO:0000256" key="3">
    <source>
        <dbReference type="ARBA" id="ARBA00018323"/>
    </source>
</evidence>
<dbReference type="Pfam" id="PF00590">
    <property type="entry name" value="TP_methylase"/>
    <property type="match status" value="1"/>
</dbReference>
<dbReference type="CDD" id="cd11642">
    <property type="entry name" value="SUMT"/>
    <property type="match status" value="1"/>
</dbReference>
<dbReference type="eggNOG" id="COG0007">
    <property type="taxonomic scope" value="Bacteria"/>
</dbReference>
<evidence type="ECO:0000256" key="1">
    <source>
        <dbReference type="ARBA" id="ARBA00005879"/>
    </source>
</evidence>
<dbReference type="PROSITE" id="PS00840">
    <property type="entry name" value="SUMT_2"/>
    <property type="match status" value="1"/>
</dbReference>
<dbReference type="InterPro" id="IPR014777">
    <property type="entry name" value="4pyrrole_Mease_sub1"/>
</dbReference>
<evidence type="ECO:0000256" key="2">
    <source>
        <dbReference type="ARBA" id="ARBA00012162"/>
    </source>
</evidence>
<dbReference type="Pfam" id="PF02602">
    <property type="entry name" value="HEM4"/>
    <property type="match status" value="1"/>
</dbReference>
<sequence>MKQGHVMLVGAGPGDEKLITVKGMEAIRKADVILYDRLANPKLLTYAKEGCELIYGGKLPKRHMLRQEVINQTLVEKALEGNLVVRLKGGDPNVFGRVGEEAATLAEYGISYEIVPGITSGIAAPAYAGIPVTHRDYGGSFAMVTAHDKSLDGKPSVNWEGLAKGVDTIAFYMGVANLTYICENLIKHGKPATTPVILIQWGTFGRQKTLEGTLTTIADKAEAVQFTNPAITLVGDIVALREKIAWFENKPLQGEQILLARTDVGPSTLANQLTELGADVVEFPKMKKVTLPMNPVRERVLDEIEQYGTILFSNPDSPTIFFEELWRAGKDIRSLKGKIYGTSRRTVKALQNYGLRADFTEQVPEGVQEPVLIVGERSLDGQQWCFALHYTKYELFMTHETLLDESYLPIFQRILEDTNFTSVLFPCSKSVRILQDNLEQKDKILANLTVLCFDEKTAQRLRDCRIQDITILETPDAEGVKQFFIQNGSLIQV</sequence>
<dbReference type="PANTHER" id="PTHR45790">
    <property type="entry name" value="SIROHEME SYNTHASE-RELATED"/>
    <property type="match status" value="1"/>
</dbReference>
<dbReference type="Gene3D" id="3.40.1010.10">
    <property type="entry name" value="Cobalt-precorrin-4 Transmethylase, Domain 1"/>
    <property type="match status" value="1"/>
</dbReference>
<dbReference type="PANTHER" id="PTHR45790:SF3">
    <property type="entry name" value="S-ADENOSYL-L-METHIONINE-DEPENDENT UROPORPHYRINOGEN III METHYLTRANSFERASE, CHLOROPLASTIC"/>
    <property type="match status" value="1"/>
</dbReference>
<dbReference type="InterPro" id="IPR035996">
    <property type="entry name" value="4pyrrol_Methylase_sf"/>
</dbReference>
<feature type="domain" description="Tetrapyrrole methylase" evidence="10">
    <location>
        <begin position="6"/>
        <end position="217"/>
    </location>
</feature>
<evidence type="ECO:0000256" key="5">
    <source>
        <dbReference type="ARBA" id="ARBA00022679"/>
    </source>
</evidence>
<comment type="caution">
    <text evidence="12">The sequence shown here is derived from an EMBL/GenBank/DDBJ whole genome shotgun (WGS) entry which is preliminary data.</text>
</comment>
<dbReference type="InterPro" id="IPR014776">
    <property type="entry name" value="4pyrrole_Mease_sub2"/>
</dbReference>
<dbReference type="InterPro" id="IPR050161">
    <property type="entry name" value="Siro_Cobalamin_biosynth"/>
</dbReference>
<organism evidence="12 13">
    <name type="scientific">Pontibacillus yanchengensis Y32</name>
    <dbReference type="NCBI Taxonomy" id="1385514"/>
    <lineage>
        <taxon>Bacteria</taxon>
        <taxon>Bacillati</taxon>
        <taxon>Bacillota</taxon>
        <taxon>Bacilli</taxon>
        <taxon>Bacillales</taxon>
        <taxon>Bacillaceae</taxon>
        <taxon>Pontibacillus</taxon>
    </lineage>
</organism>
<dbReference type="InterPro" id="IPR006366">
    <property type="entry name" value="CobA/CysG_C"/>
</dbReference>
<dbReference type="InterPro" id="IPR003754">
    <property type="entry name" value="4pyrrol_synth_uPrphyn_synth"/>
</dbReference>
<protein>
    <recommendedName>
        <fullName evidence="3">Uroporphyrinogen-III C-methyltransferase</fullName>
        <ecNumber evidence="2">2.1.1.107</ecNumber>
    </recommendedName>
    <alternativeName>
        <fullName evidence="8">Uroporphyrinogen III methylase</fullName>
    </alternativeName>
</protein>
<evidence type="ECO:0000313" key="13">
    <source>
        <dbReference type="Proteomes" id="UP000030147"/>
    </source>
</evidence>
<accession>A0A0A2TD18</accession>
<dbReference type="InterPro" id="IPR003043">
    <property type="entry name" value="Uropor_MeTrfase_CS"/>
</dbReference>
<dbReference type="FunFam" id="3.30.950.10:FF:000001">
    <property type="entry name" value="Siroheme synthase"/>
    <property type="match status" value="1"/>
</dbReference>
<dbReference type="Gene3D" id="3.40.50.10090">
    <property type="match status" value="1"/>
</dbReference>
<dbReference type="EMBL" id="AVBF01000013">
    <property type="protein sequence ID" value="KGP73424.1"/>
    <property type="molecule type" value="Genomic_DNA"/>
</dbReference>
<evidence type="ECO:0000256" key="9">
    <source>
        <dbReference type="RuleBase" id="RU003960"/>
    </source>
</evidence>
<dbReference type="GO" id="GO:0004851">
    <property type="term" value="F:uroporphyrin-III C-methyltransferase activity"/>
    <property type="evidence" value="ECO:0007669"/>
    <property type="project" value="UniProtKB-EC"/>
</dbReference>
<feature type="domain" description="Tetrapyrrole biosynthesis uroporphyrinogen III synthase" evidence="11">
    <location>
        <begin position="268"/>
        <end position="362"/>
    </location>
</feature>